<keyword evidence="8" id="KW-1185">Reference proteome</keyword>
<evidence type="ECO:0000259" key="6">
    <source>
        <dbReference type="Pfam" id="PF02656"/>
    </source>
</evidence>
<evidence type="ECO:0000256" key="5">
    <source>
        <dbReference type="SAM" id="Phobius"/>
    </source>
</evidence>
<reference evidence="7 8" key="1">
    <citation type="journal article" date="2019" name="Int. J. Syst. Evol. Microbiol.">
        <title>The Global Catalogue of Microorganisms (GCM) 10K type strain sequencing project: providing services to taxonomists for standard genome sequencing and annotation.</title>
        <authorList>
            <consortium name="The Broad Institute Genomics Platform"/>
            <consortium name="The Broad Institute Genome Sequencing Center for Infectious Disease"/>
            <person name="Wu L."/>
            <person name="Ma J."/>
        </authorList>
    </citation>
    <scope>NUCLEOTIDE SEQUENCE [LARGE SCALE GENOMIC DNA]</scope>
    <source>
        <strain evidence="7 8">JCM 16231</strain>
    </source>
</reference>
<comment type="subcellular location">
    <subcellularLocation>
        <location evidence="1">Endomembrane system</location>
        <topology evidence="1">Multi-pass membrane protein</topology>
    </subcellularLocation>
</comment>
<keyword evidence="2 5" id="KW-0812">Transmembrane</keyword>
<dbReference type="InterPro" id="IPR003807">
    <property type="entry name" value="DUF202"/>
</dbReference>
<dbReference type="Pfam" id="PF02656">
    <property type="entry name" value="DUF202"/>
    <property type="match status" value="1"/>
</dbReference>
<comment type="caution">
    <text evidence="7">The sequence shown here is derived from an EMBL/GenBank/DDBJ whole genome shotgun (WGS) entry which is preliminary data.</text>
</comment>
<name>A0ABN1KBL1_9FLAO</name>
<evidence type="ECO:0000313" key="7">
    <source>
        <dbReference type="EMBL" id="GAA0761322.1"/>
    </source>
</evidence>
<accession>A0ABN1KBL1</accession>
<feature type="transmembrane region" description="Helical" evidence="5">
    <location>
        <begin position="70"/>
        <end position="91"/>
    </location>
</feature>
<evidence type="ECO:0000313" key="8">
    <source>
        <dbReference type="Proteomes" id="UP001500185"/>
    </source>
</evidence>
<evidence type="ECO:0000256" key="3">
    <source>
        <dbReference type="ARBA" id="ARBA00022989"/>
    </source>
</evidence>
<evidence type="ECO:0000256" key="2">
    <source>
        <dbReference type="ARBA" id="ARBA00022692"/>
    </source>
</evidence>
<sequence length="101" mass="11760">MKKQLKNIVKFTNDYTNEDRIILRDHLAMERTKLANERTLLSYLRSSLYLLLGGVGLVSIKDTIFEDVKVIGYVAVVFSIIFLAVGIIRYIQLKRHLRTFK</sequence>
<feature type="transmembrane region" description="Helical" evidence="5">
    <location>
        <begin position="40"/>
        <end position="58"/>
    </location>
</feature>
<gene>
    <name evidence="7" type="ORF">GCM10009433_20490</name>
</gene>
<proteinExistence type="predicted"/>
<keyword evidence="4 5" id="KW-0472">Membrane</keyword>
<protein>
    <submittedName>
        <fullName evidence="7">DUF202 domain-containing protein</fullName>
    </submittedName>
</protein>
<evidence type="ECO:0000256" key="4">
    <source>
        <dbReference type="ARBA" id="ARBA00023136"/>
    </source>
</evidence>
<dbReference type="RefSeq" id="WP_224454919.1">
    <property type="nucleotide sequence ID" value="NZ_BAAAGG010000021.1"/>
</dbReference>
<dbReference type="Proteomes" id="UP001500185">
    <property type="component" value="Unassembled WGS sequence"/>
</dbReference>
<keyword evidence="3 5" id="KW-1133">Transmembrane helix</keyword>
<evidence type="ECO:0000256" key="1">
    <source>
        <dbReference type="ARBA" id="ARBA00004127"/>
    </source>
</evidence>
<feature type="domain" description="DUF202" evidence="6">
    <location>
        <begin position="31"/>
        <end position="95"/>
    </location>
</feature>
<dbReference type="EMBL" id="BAAAGG010000021">
    <property type="protein sequence ID" value="GAA0761322.1"/>
    <property type="molecule type" value="Genomic_DNA"/>
</dbReference>
<organism evidence="7 8">
    <name type="scientific">Psychroflexus lacisalsi</name>
    <dbReference type="NCBI Taxonomy" id="503928"/>
    <lineage>
        <taxon>Bacteria</taxon>
        <taxon>Pseudomonadati</taxon>
        <taxon>Bacteroidota</taxon>
        <taxon>Flavobacteriia</taxon>
        <taxon>Flavobacteriales</taxon>
        <taxon>Flavobacteriaceae</taxon>
        <taxon>Psychroflexus</taxon>
    </lineage>
</organism>